<evidence type="ECO:0000259" key="2">
    <source>
        <dbReference type="Pfam" id="PF00149"/>
    </source>
</evidence>
<dbReference type="InterPro" id="IPR029052">
    <property type="entry name" value="Metallo-depent_PP-like"/>
</dbReference>
<dbReference type="AlphaFoldDB" id="A0A1T5APF0"/>
<name>A0A1T5APF0_9SPHI</name>
<proteinExistence type="predicted"/>
<dbReference type="GO" id="GO:0003993">
    <property type="term" value="F:acid phosphatase activity"/>
    <property type="evidence" value="ECO:0007669"/>
    <property type="project" value="InterPro"/>
</dbReference>
<dbReference type="Gene3D" id="3.60.21.10">
    <property type="match status" value="1"/>
</dbReference>
<sequence length="337" mass="37875">MQFRNAYIAVTLLLAIILTAFVAENTIHETNPRARKIRKEQKDKPIKICVISDLNASYGSTQYPYEVSQVIQRMGEIDPDIILCSGDMVAGQKASLTEQNITDMWASFKTTVLNPINRLGIPFGFTVGNHDASPSFSKDRAISKDFWKENVKNTNLTFVDSTNYPFYYSYIKNNVFIMSWDAAGAEIKPEVYRWMKAQMEGKIARNARLKILIGHLPLYAIVDSKNKPGEVNSDPAAALEFFKTYGLDLYISGHQHAYYPSKKGEIRFLNMGAIGDGPRKLIGNTAEAAKSYTIIDIPVKNARNFTYQTYTPDNVKIELSSLPDSIIGFNGTSRKDH</sequence>
<accession>A0A1T5APF0</accession>
<dbReference type="SUPFAM" id="SSF56300">
    <property type="entry name" value="Metallo-dependent phosphatases"/>
    <property type="match status" value="1"/>
</dbReference>
<evidence type="ECO:0000313" key="3">
    <source>
        <dbReference type="EMBL" id="SKB36755.1"/>
    </source>
</evidence>
<dbReference type="Pfam" id="PF00149">
    <property type="entry name" value="Metallophos"/>
    <property type="match status" value="1"/>
</dbReference>
<dbReference type="InterPro" id="IPR039331">
    <property type="entry name" value="PAPs-like"/>
</dbReference>
<organism evidence="3 4">
    <name type="scientific">Daejeonella lutea</name>
    <dbReference type="NCBI Taxonomy" id="572036"/>
    <lineage>
        <taxon>Bacteria</taxon>
        <taxon>Pseudomonadati</taxon>
        <taxon>Bacteroidota</taxon>
        <taxon>Sphingobacteriia</taxon>
        <taxon>Sphingobacteriales</taxon>
        <taxon>Sphingobacteriaceae</taxon>
        <taxon>Daejeonella</taxon>
    </lineage>
</organism>
<evidence type="ECO:0000256" key="1">
    <source>
        <dbReference type="ARBA" id="ARBA00022729"/>
    </source>
</evidence>
<dbReference type="STRING" id="572036.SAMN05661099_0915"/>
<dbReference type="OrthoDB" id="9809781at2"/>
<reference evidence="4" key="1">
    <citation type="submission" date="2017-02" db="EMBL/GenBank/DDBJ databases">
        <authorList>
            <person name="Varghese N."/>
            <person name="Submissions S."/>
        </authorList>
    </citation>
    <scope>NUCLEOTIDE SEQUENCE [LARGE SCALE GENOMIC DNA]</scope>
    <source>
        <strain evidence="4">DSM 22385</strain>
    </source>
</reference>
<dbReference type="EMBL" id="FUYR01000001">
    <property type="protein sequence ID" value="SKB36755.1"/>
    <property type="molecule type" value="Genomic_DNA"/>
</dbReference>
<keyword evidence="4" id="KW-1185">Reference proteome</keyword>
<protein>
    <submittedName>
        <fullName evidence="3">Calcineurin-like phosphoesterase</fullName>
    </submittedName>
</protein>
<gene>
    <name evidence="3" type="ORF">SAMN05661099_0915</name>
</gene>
<evidence type="ECO:0000313" key="4">
    <source>
        <dbReference type="Proteomes" id="UP000189981"/>
    </source>
</evidence>
<dbReference type="RefSeq" id="WP_079701450.1">
    <property type="nucleotide sequence ID" value="NZ_FUYR01000001.1"/>
</dbReference>
<keyword evidence="1" id="KW-0732">Signal</keyword>
<dbReference type="PANTHER" id="PTHR22953:SF153">
    <property type="entry name" value="PURPLE ACID PHOSPHATASE"/>
    <property type="match status" value="1"/>
</dbReference>
<dbReference type="Proteomes" id="UP000189981">
    <property type="component" value="Unassembled WGS sequence"/>
</dbReference>
<dbReference type="InterPro" id="IPR004843">
    <property type="entry name" value="Calcineurin-like_PHP"/>
</dbReference>
<dbReference type="PANTHER" id="PTHR22953">
    <property type="entry name" value="ACID PHOSPHATASE RELATED"/>
    <property type="match status" value="1"/>
</dbReference>
<feature type="domain" description="Calcineurin-like phosphoesterase" evidence="2">
    <location>
        <begin position="46"/>
        <end position="258"/>
    </location>
</feature>